<evidence type="ECO:0000259" key="8">
    <source>
        <dbReference type="Pfam" id="PF02016"/>
    </source>
</evidence>
<keyword evidence="11" id="KW-1185">Reference proteome</keyword>
<keyword evidence="2" id="KW-0121">Carboxypeptidase</keyword>
<dbReference type="Proteomes" id="UP000674234">
    <property type="component" value="Unassembled WGS sequence"/>
</dbReference>
<accession>A0A940WF94</accession>
<dbReference type="SUPFAM" id="SSF52317">
    <property type="entry name" value="Class I glutamine amidotransferase-like"/>
    <property type="match status" value="1"/>
</dbReference>
<evidence type="ECO:0000256" key="6">
    <source>
        <dbReference type="PIRSR" id="PIRSR028757-1"/>
    </source>
</evidence>
<evidence type="ECO:0000256" key="4">
    <source>
        <dbReference type="ARBA" id="ARBA00022801"/>
    </source>
</evidence>
<feature type="domain" description="LD-carboxypeptidase C-terminal" evidence="9">
    <location>
        <begin position="222"/>
        <end position="325"/>
    </location>
</feature>
<comment type="caution">
    <text evidence="10">The sequence shown here is derived from an EMBL/GenBank/DDBJ whole genome shotgun (WGS) entry which is preliminary data.</text>
</comment>
<sequence length="348" mass="35618">MCVGGRIGTAKSDTLWGVSERIPGGAGDDASVTFPGGPPAAGPHTPRVPRRLRPGDRVALVAPSGPVDPERLERGVAVLGDLGLEVVLGSAVLAGEGYLAGPDAARAADLQEAWCDPSVAAVLCVRGGYGATRLLGLLDWDAMARAEPKVLLGSSDITALHRSFATRLGVATLFGPMPASATISDPEGPEPVTFTHLRAALFEGGTPGSVTGDAVLVPGRAEGPVTGGNLSLLAALCGTPDALRGEGRIVLLEDIDEAPYRIDRMVTQLLQAGCLDGVRGLVLGSWVNCGDPLPVLAERLTPLGVPIIAGLPIGHGSPQFCVWMEAVGVIDAKSCSLSGMFRNPDEAP</sequence>
<dbReference type="PANTHER" id="PTHR30237">
    <property type="entry name" value="MURAMOYLTETRAPEPTIDE CARBOXYPEPTIDASE"/>
    <property type="match status" value="1"/>
</dbReference>
<gene>
    <name evidence="10" type="ORF">JOL79_07265</name>
</gene>
<reference evidence="10" key="1">
    <citation type="submission" date="2021-02" db="EMBL/GenBank/DDBJ databases">
        <title>Draft genome sequence of Microbispora sp. RL4-1S isolated from rice leaves in Thailand.</title>
        <authorList>
            <person name="Muangham S."/>
            <person name="Duangmal K."/>
        </authorList>
    </citation>
    <scope>NUCLEOTIDE SEQUENCE</scope>
    <source>
        <strain evidence="10">RL4-1S</strain>
    </source>
</reference>
<dbReference type="InterPro" id="IPR040449">
    <property type="entry name" value="Peptidase_S66_N"/>
</dbReference>
<evidence type="ECO:0000256" key="7">
    <source>
        <dbReference type="SAM" id="MobiDB-lite"/>
    </source>
</evidence>
<dbReference type="EMBL" id="JAFCNB010000003">
    <property type="protein sequence ID" value="MBP2703598.1"/>
    <property type="molecule type" value="Genomic_DNA"/>
</dbReference>
<feature type="active site" description="Charge relay system" evidence="6">
    <location>
        <position position="315"/>
    </location>
</feature>
<dbReference type="AlphaFoldDB" id="A0A940WF94"/>
<dbReference type="Gene3D" id="3.40.50.10740">
    <property type="entry name" value="Class I glutamine amidotransferase-like"/>
    <property type="match status" value="1"/>
</dbReference>
<dbReference type="GO" id="GO:0004180">
    <property type="term" value="F:carboxypeptidase activity"/>
    <property type="evidence" value="ECO:0007669"/>
    <property type="project" value="UniProtKB-KW"/>
</dbReference>
<evidence type="ECO:0000256" key="1">
    <source>
        <dbReference type="ARBA" id="ARBA00010233"/>
    </source>
</evidence>
<dbReference type="SUPFAM" id="SSF141986">
    <property type="entry name" value="LD-carboxypeptidase A C-terminal domain-like"/>
    <property type="match status" value="1"/>
</dbReference>
<dbReference type="CDD" id="cd07025">
    <property type="entry name" value="Peptidase_S66"/>
    <property type="match status" value="1"/>
</dbReference>
<evidence type="ECO:0000259" key="9">
    <source>
        <dbReference type="Pfam" id="PF17676"/>
    </source>
</evidence>
<proteinExistence type="inferred from homology"/>
<protein>
    <submittedName>
        <fullName evidence="10">LD-carboxypeptidase</fullName>
    </submittedName>
</protein>
<name>A0A940WF94_9ACTN</name>
<keyword evidence="5" id="KW-0720">Serine protease</keyword>
<dbReference type="Pfam" id="PF17676">
    <property type="entry name" value="Peptidase_S66C"/>
    <property type="match status" value="1"/>
</dbReference>
<evidence type="ECO:0000256" key="3">
    <source>
        <dbReference type="ARBA" id="ARBA00022670"/>
    </source>
</evidence>
<evidence type="ECO:0000256" key="5">
    <source>
        <dbReference type="ARBA" id="ARBA00022825"/>
    </source>
</evidence>
<dbReference type="Gene3D" id="3.50.30.60">
    <property type="entry name" value="LD-carboxypeptidase A C-terminal domain-like"/>
    <property type="match status" value="1"/>
</dbReference>
<feature type="active site" description="Charge relay system" evidence="6">
    <location>
        <position position="253"/>
    </location>
</feature>
<feature type="domain" description="LD-carboxypeptidase N-terminal" evidence="8">
    <location>
        <begin position="58"/>
        <end position="175"/>
    </location>
</feature>
<dbReference type="PIRSF" id="PIRSF028757">
    <property type="entry name" value="LD-carboxypeptidase"/>
    <property type="match status" value="1"/>
</dbReference>
<dbReference type="GO" id="GO:0008236">
    <property type="term" value="F:serine-type peptidase activity"/>
    <property type="evidence" value="ECO:0007669"/>
    <property type="project" value="UniProtKB-KW"/>
</dbReference>
<dbReference type="GO" id="GO:0006508">
    <property type="term" value="P:proteolysis"/>
    <property type="evidence" value="ECO:0007669"/>
    <property type="project" value="UniProtKB-KW"/>
</dbReference>
<dbReference type="InterPro" id="IPR003507">
    <property type="entry name" value="S66_fam"/>
</dbReference>
<feature type="active site" description="Nucleophile" evidence="6">
    <location>
        <position position="155"/>
    </location>
</feature>
<keyword evidence="4" id="KW-0378">Hydrolase</keyword>
<evidence type="ECO:0000256" key="2">
    <source>
        <dbReference type="ARBA" id="ARBA00022645"/>
    </source>
</evidence>
<feature type="region of interest" description="Disordered" evidence="7">
    <location>
        <begin position="20"/>
        <end position="51"/>
    </location>
</feature>
<dbReference type="InterPro" id="IPR027478">
    <property type="entry name" value="LdcA_N"/>
</dbReference>
<evidence type="ECO:0000313" key="10">
    <source>
        <dbReference type="EMBL" id="MBP2703598.1"/>
    </source>
</evidence>
<comment type="similarity">
    <text evidence="1">Belongs to the peptidase S66 family.</text>
</comment>
<dbReference type="InterPro" id="IPR040921">
    <property type="entry name" value="Peptidase_S66C"/>
</dbReference>
<dbReference type="InterPro" id="IPR027461">
    <property type="entry name" value="Carboxypeptidase_A_C_sf"/>
</dbReference>
<evidence type="ECO:0000313" key="11">
    <source>
        <dbReference type="Proteomes" id="UP000674234"/>
    </source>
</evidence>
<keyword evidence="3" id="KW-0645">Protease</keyword>
<organism evidence="10 11">
    <name type="scientific">Microbispora oryzae</name>
    <dbReference type="NCBI Taxonomy" id="2806554"/>
    <lineage>
        <taxon>Bacteria</taxon>
        <taxon>Bacillati</taxon>
        <taxon>Actinomycetota</taxon>
        <taxon>Actinomycetes</taxon>
        <taxon>Streptosporangiales</taxon>
        <taxon>Streptosporangiaceae</taxon>
        <taxon>Microbispora</taxon>
    </lineage>
</organism>
<dbReference type="InterPro" id="IPR029062">
    <property type="entry name" value="Class_I_gatase-like"/>
</dbReference>
<dbReference type="PANTHER" id="PTHR30237:SF2">
    <property type="entry name" value="MUREIN TETRAPEPTIDE CARBOXYPEPTIDASE"/>
    <property type="match status" value="1"/>
</dbReference>
<dbReference type="Pfam" id="PF02016">
    <property type="entry name" value="Peptidase_S66"/>
    <property type="match status" value="1"/>
</dbReference>